<reference evidence="1 2" key="1">
    <citation type="submission" date="2013-02" db="EMBL/GenBank/DDBJ databases">
        <title>The Genome Sequence of Acinetobacter gerneri CIP 107464.</title>
        <authorList>
            <consortium name="The Broad Institute Genome Sequencing Platform"/>
            <consortium name="The Broad Institute Genome Sequencing Center for Infectious Disease"/>
            <person name="Cerqueira G."/>
            <person name="Feldgarden M."/>
            <person name="Courvalin P."/>
            <person name="Perichon B."/>
            <person name="Grillot-Courvalin C."/>
            <person name="Clermont D."/>
            <person name="Rocha E."/>
            <person name="Yoon E.-J."/>
            <person name="Nemec A."/>
            <person name="Walker B."/>
            <person name="Young S.K."/>
            <person name="Zeng Q."/>
            <person name="Gargeya S."/>
            <person name="Fitzgerald M."/>
            <person name="Haas B."/>
            <person name="Abouelleil A."/>
            <person name="Alvarado L."/>
            <person name="Arachchi H.M."/>
            <person name="Berlin A.M."/>
            <person name="Chapman S.B."/>
            <person name="Dewar J."/>
            <person name="Goldberg J."/>
            <person name="Griggs A."/>
            <person name="Gujja S."/>
            <person name="Hansen M."/>
            <person name="Howarth C."/>
            <person name="Imamovic A."/>
            <person name="Larimer J."/>
            <person name="McCowan C."/>
            <person name="Murphy C."/>
            <person name="Neiman D."/>
            <person name="Pearson M."/>
            <person name="Priest M."/>
            <person name="Roberts A."/>
            <person name="Saif S."/>
            <person name="Shea T."/>
            <person name="Sisk P."/>
            <person name="Sykes S."/>
            <person name="Wortman J."/>
            <person name="Nusbaum C."/>
            <person name="Birren B."/>
        </authorList>
    </citation>
    <scope>NUCLEOTIDE SEQUENCE [LARGE SCALE GENOMIC DNA]</scope>
    <source>
        <strain evidence="1 2">CIP 107464</strain>
    </source>
</reference>
<dbReference type="PATRIC" id="fig|1120926.3.peg.1832"/>
<dbReference type="EMBL" id="APPN01000063">
    <property type="protein sequence ID" value="ENV33899.1"/>
    <property type="molecule type" value="Genomic_DNA"/>
</dbReference>
<dbReference type="AlphaFoldDB" id="N8ZJG8"/>
<name>N8ZJG8_9GAMM</name>
<accession>N8ZJG8</accession>
<organism evidence="1 2">
    <name type="scientific">Acinetobacter gerneri DSM 14967 = CIP 107464 = MTCC 9824</name>
    <dbReference type="NCBI Taxonomy" id="1120926"/>
    <lineage>
        <taxon>Bacteria</taxon>
        <taxon>Pseudomonadati</taxon>
        <taxon>Pseudomonadota</taxon>
        <taxon>Gammaproteobacteria</taxon>
        <taxon>Moraxellales</taxon>
        <taxon>Moraxellaceae</taxon>
        <taxon>Acinetobacter</taxon>
    </lineage>
</organism>
<dbReference type="OrthoDB" id="6712021at2"/>
<dbReference type="STRING" id="202952.GCA_000747725_01942"/>
<comment type="caution">
    <text evidence="1">The sequence shown here is derived from an EMBL/GenBank/DDBJ whole genome shotgun (WGS) entry which is preliminary data.</text>
</comment>
<sequence>MKNIILLIFIGTLTTGCIDYNILPTVDSKDFLRNKNGGIVKDCQGRIMFKNDEDNESFWRVFNLPKGTTEFVCVNGKAYLPGKEPK</sequence>
<evidence type="ECO:0000313" key="2">
    <source>
        <dbReference type="Proteomes" id="UP000013117"/>
    </source>
</evidence>
<dbReference type="GeneID" id="84209262"/>
<dbReference type="HOGENOM" id="CLU_2379668_0_0_6"/>
<evidence type="ECO:0008006" key="3">
    <source>
        <dbReference type="Google" id="ProtNLM"/>
    </source>
</evidence>
<gene>
    <name evidence="1" type="ORF">F960_01905</name>
</gene>
<evidence type="ECO:0000313" key="1">
    <source>
        <dbReference type="EMBL" id="ENV33899.1"/>
    </source>
</evidence>
<proteinExistence type="predicted"/>
<protein>
    <recommendedName>
        <fullName evidence="3">Lipoprotein</fullName>
    </recommendedName>
</protein>
<keyword evidence="2" id="KW-1185">Reference proteome</keyword>
<dbReference type="Proteomes" id="UP000013117">
    <property type="component" value="Unassembled WGS sequence"/>
</dbReference>
<dbReference type="RefSeq" id="WP_004861927.1">
    <property type="nucleotide sequence ID" value="NZ_ASYY01000058.1"/>
</dbReference>
<dbReference type="PROSITE" id="PS51257">
    <property type="entry name" value="PROKAR_LIPOPROTEIN"/>
    <property type="match status" value="1"/>
</dbReference>